<accession>A0A5N7JZA2</accession>
<name>A0A5N7JZA2_9PSED</name>
<dbReference type="EMBL" id="VUBA01000167">
    <property type="protein sequence ID" value="MPQ86636.1"/>
    <property type="molecule type" value="Genomic_DNA"/>
</dbReference>
<proteinExistence type="predicted"/>
<evidence type="ECO:0000313" key="1">
    <source>
        <dbReference type="EMBL" id="MPQ86636.1"/>
    </source>
</evidence>
<reference evidence="1 2" key="1">
    <citation type="submission" date="2019-09" db="EMBL/GenBank/DDBJ databases">
        <title>The draft genomes of Allium pathogen Pseudomonas sp.</title>
        <authorList>
            <person name="Fujikawa T."/>
            <person name="Sawada H."/>
        </authorList>
    </citation>
    <scope>NUCLEOTIDE SEQUENCE [LARGE SCALE GENOMIC DNA]</scope>
    <source>
        <strain evidence="1 2">MAFF 730085</strain>
    </source>
</reference>
<dbReference type="RefSeq" id="WP_152751194.1">
    <property type="nucleotide sequence ID" value="NZ_VUBA01000167.1"/>
</dbReference>
<evidence type="ECO:0000313" key="2">
    <source>
        <dbReference type="Proteomes" id="UP000325438"/>
    </source>
</evidence>
<gene>
    <name evidence="1" type="ORF">F0170_23225</name>
</gene>
<protein>
    <submittedName>
        <fullName evidence="1">Uncharacterized protein</fullName>
    </submittedName>
</protein>
<sequence length="302" mass="34610">MDDGNLAKRPMKVYLTIFLFFLVACEKKEPPMTGKDSFIEVALHAPIKAVLDGSTQPFSQECMKHLNLCWYKFEKSANDKNLPSVTIKNSDSTLVIPKVTSVTIVIDDRVGDNIEGVDISLRGLPDNSTHQQNIDFIYQLIENLLSSGWKHYYFPGDPRISGAEAPKVDAPGRVLGEYVSSHPWLDPHYKPDINQWMKIGAFYDWYFYNNNAYLNLKAWRHDSKDNPAETGTYLITMGFATEREYWVSGFTEDKDKAHWKELLPGELEVSKERRLRLEEKARAAGIEIDETYQDPPINALRK</sequence>
<comment type="caution">
    <text evidence="1">The sequence shown here is derived from an EMBL/GenBank/DDBJ whole genome shotgun (WGS) entry which is preliminary data.</text>
</comment>
<dbReference type="AlphaFoldDB" id="A0A5N7JZA2"/>
<dbReference type="Proteomes" id="UP000325438">
    <property type="component" value="Unassembled WGS sequence"/>
</dbReference>
<organism evidence="1 2">
    <name type="scientific">Pseudomonas kitaguniensis</name>
    <dbReference type="NCBI Taxonomy" id="2607908"/>
    <lineage>
        <taxon>Bacteria</taxon>
        <taxon>Pseudomonadati</taxon>
        <taxon>Pseudomonadota</taxon>
        <taxon>Gammaproteobacteria</taxon>
        <taxon>Pseudomonadales</taxon>
        <taxon>Pseudomonadaceae</taxon>
        <taxon>Pseudomonas</taxon>
    </lineage>
</organism>